<evidence type="ECO:0000256" key="4">
    <source>
        <dbReference type="SAM" id="SignalP"/>
    </source>
</evidence>
<evidence type="ECO:0000313" key="6">
    <source>
        <dbReference type="Proteomes" id="UP001254759"/>
    </source>
</evidence>
<gene>
    <name evidence="5" type="ORF">J2W94_000289</name>
</gene>
<dbReference type="SMART" id="SM00248">
    <property type="entry name" value="ANK"/>
    <property type="match status" value="4"/>
</dbReference>
<comment type="caution">
    <text evidence="5">The sequence shown here is derived from an EMBL/GenBank/DDBJ whole genome shotgun (WGS) entry which is preliminary data.</text>
</comment>
<proteinExistence type="predicted"/>
<feature type="chain" id="PRO_5046628617" evidence="4">
    <location>
        <begin position="22"/>
        <end position="252"/>
    </location>
</feature>
<dbReference type="InterPro" id="IPR036770">
    <property type="entry name" value="Ankyrin_rpt-contain_sf"/>
</dbReference>
<evidence type="ECO:0000313" key="5">
    <source>
        <dbReference type="EMBL" id="MDR6840025.1"/>
    </source>
</evidence>
<feature type="signal peptide" evidence="4">
    <location>
        <begin position="1"/>
        <end position="21"/>
    </location>
</feature>
<name>A0ABU1RMN2_9GAMM</name>
<feature type="repeat" description="ANK" evidence="3">
    <location>
        <begin position="147"/>
        <end position="179"/>
    </location>
</feature>
<evidence type="ECO:0000256" key="3">
    <source>
        <dbReference type="PROSITE-ProRule" id="PRU00023"/>
    </source>
</evidence>
<dbReference type="Pfam" id="PF12796">
    <property type="entry name" value="Ank_2"/>
    <property type="match status" value="1"/>
</dbReference>
<protein>
    <submittedName>
        <fullName evidence="5">Ankyrin repeat protein</fullName>
    </submittedName>
</protein>
<feature type="repeat" description="ANK" evidence="3">
    <location>
        <begin position="180"/>
        <end position="212"/>
    </location>
</feature>
<organism evidence="5 6">
    <name type="scientific">Pseudoxanthomonas sacheonensis</name>
    <dbReference type="NCBI Taxonomy" id="443615"/>
    <lineage>
        <taxon>Bacteria</taxon>
        <taxon>Pseudomonadati</taxon>
        <taxon>Pseudomonadota</taxon>
        <taxon>Gammaproteobacteria</taxon>
        <taxon>Lysobacterales</taxon>
        <taxon>Lysobacteraceae</taxon>
        <taxon>Pseudoxanthomonas</taxon>
    </lineage>
</organism>
<dbReference type="EMBL" id="JAVDTT010000001">
    <property type="protein sequence ID" value="MDR6840025.1"/>
    <property type="molecule type" value="Genomic_DNA"/>
</dbReference>
<dbReference type="PROSITE" id="PS51257">
    <property type="entry name" value="PROKAR_LIPOPROTEIN"/>
    <property type="match status" value="1"/>
</dbReference>
<reference evidence="5 6" key="1">
    <citation type="submission" date="2023-07" db="EMBL/GenBank/DDBJ databases">
        <title>Sorghum-associated microbial communities from plants grown in Nebraska, USA.</title>
        <authorList>
            <person name="Schachtman D."/>
        </authorList>
    </citation>
    <scope>NUCLEOTIDE SEQUENCE [LARGE SCALE GENOMIC DNA]</scope>
    <source>
        <strain evidence="5 6">BE107</strain>
    </source>
</reference>
<dbReference type="Gene3D" id="1.25.40.20">
    <property type="entry name" value="Ankyrin repeat-containing domain"/>
    <property type="match status" value="1"/>
</dbReference>
<dbReference type="RefSeq" id="WP_310089844.1">
    <property type="nucleotide sequence ID" value="NZ_JAVDTT010000001.1"/>
</dbReference>
<keyword evidence="1" id="KW-0677">Repeat</keyword>
<dbReference type="InterPro" id="IPR002110">
    <property type="entry name" value="Ankyrin_rpt"/>
</dbReference>
<evidence type="ECO:0000256" key="2">
    <source>
        <dbReference type="ARBA" id="ARBA00023043"/>
    </source>
</evidence>
<keyword evidence="6" id="KW-1185">Reference proteome</keyword>
<dbReference type="SUPFAM" id="SSF48403">
    <property type="entry name" value="Ankyrin repeat"/>
    <property type="match status" value="1"/>
</dbReference>
<dbReference type="PROSITE" id="PS50088">
    <property type="entry name" value="ANK_REPEAT"/>
    <property type="match status" value="3"/>
</dbReference>
<dbReference type="PANTHER" id="PTHR24198:SF165">
    <property type="entry name" value="ANKYRIN REPEAT-CONTAINING PROTEIN-RELATED"/>
    <property type="match status" value="1"/>
</dbReference>
<feature type="repeat" description="ANK" evidence="3">
    <location>
        <begin position="113"/>
        <end position="145"/>
    </location>
</feature>
<dbReference type="Proteomes" id="UP001254759">
    <property type="component" value="Unassembled WGS sequence"/>
</dbReference>
<accession>A0ABU1RMN2</accession>
<evidence type="ECO:0000256" key="1">
    <source>
        <dbReference type="ARBA" id="ARBA00022737"/>
    </source>
</evidence>
<keyword evidence="2 3" id="KW-0040">ANK repeat</keyword>
<sequence length="252" mass="26410">MRKQVPALAALATSILMVSCAADPAGAKEQTSMSAALNPTSAMPFHDPAVVPLANAVAEGDVARIRALASPANLSARGDDQVTLLEWAIWNQKPASLSALLEAGANAAEPGMDNETVAHMAAMADDPQYLQALVAHGAPVDVVSARAGRTPIFRAVQSRRDAQFDLLVKAGADVRRTDSMGNSLLHVAAQVNDAERVLQLLQLGVDPNATDSRGNTFQAALFSGSDARLNADGRQSRQKVRDWLAANGIATQ</sequence>
<dbReference type="PROSITE" id="PS50297">
    <property type="entry name" value="ANK_REP_REGION"/>
    <property type="match status" value="1"/>
</dbReference>
<dbReference type="PANTHER" id="PTHR24198">
    <property type="entry name" value="ANKYRIN REPEAT AND PROTEIN KINASE DOMAIN-CONTAINING PROTEIN"/>
    <property type="match status" value="1"/>
</dbReference>
<keyword evidence="4" id="KW-0732">Signal</keyword>